<proteinExistence type="inferred from homology"/>
<dbReference type="Pfam" id="PF13470">
    <property type="entry name" value="PIN_3"/>
    <property type="match status" value="1"/>
</dbReference>
<dbReference type="STRING" id="398767.Glov_1506"/>
<dbReference type="InterPro" id="IPR029060">
    <property type="entry name" value="PIN-like_dom_sf"/>
</dbReference>
<feature type="domain" description="PIN" evidence="4">
    <location>
        <begin position="7"/>
        <end position="127"/>
    </location>
</feature>
<dbReference type="PANTHER" id="PTHR30244:SF42">
    <property type="entry name" value="UDP-2-ACETAMIDO-2-DEOXY-3-OXO-D-GLUCURONATE AMINOTRANSFERASE"/>
    <property type="match status" value="1"/>
</dbReference>
<dbReference type="CDD" id="cd09854">
    <property type="entry name" value="PIN_VapC-like"/>
    <property type="match status" value="1"/>
</dbReference>
<keyword evidence="6" id="KW-1185">Reference proteome</keyword>
<organism evidence="5 6">
    <name type="scientific">Trichlorobacter lovleyi (strain ATCC BAA-1151 / DSM 17278 / SZ)</name>
    <name type="common">Geobacter lovleyi</name>
    <dbReference type="NCBI Taxonomy" id="398767"/>
    <lineage>
        <taxon>Bacteria</taxon>
        <taxon>Pseudomonadati</taxon>
        <taxon>Thermodesulfobacteriota</taxon>
        <taxon>Desulfuromonadia</taxon>
        <taxon>Geobacterales</taxon>
        <taxon>Geobacteraceae</taxon>
        <taxon>Trichlorobacter</taxon>
    </lineage>
</organism>
<dbReference type="AlphaFoldDB" id="B3E8V4"/>
<dbReference type="GO" id="GO:0030170">
    <property type="term" value="F:pyridoxal phosphate binding"/>
    <property type="evidence" value="ECO:0007669"/>
    <property type="project" value="TreeGrafter"/>
</dbReference>
<evidence type="ECO:0000256" key="2">
    <source>
        <dbReference type="ARBA" id="ARBA00037999"/>
    </source>
</evidence>
<dbReference type="InterPro" id="IPR002716">
    <property type="entry name" value="PIN_dom"/>
</dbReference>
<dbReference type="KEGG" id="glo:Glov_1506"/>
<dbReference type="Pfam" id="PF01041">
    <property type="entry name" value="DegT_DnrJ_EryC1"/>
    <property type="match status" value="1"/>
</dbReference>
<dbReference type="Proteomes" id="UP000002420">
    <property type="component" value="Chromosome"/>
</dbReference>
<dbReference type="Gene3D" id="3.40.640.10">
    <property type="entry name" value="Type I PLP-dependent aspartate aminotransferase-like (Major domain)"/>
    <property type="match status" value="1"/>
</dbReference>
<dbReference type="HOGENOM" id="CLU_033332_6_1_7"/>
<comment type="similarity">
    <text evidence="2 3">Belongs to the DegT/DnrJ/EryC1 family.</text>
</comment>
<keyword evidence="5" id="KW-0808">Transferase</keyword>
<dbReference type="Gene3D" id="3.90.1150.10">
    <property type="entry name" value="Aspartate Aminotransferase, domain 1"/>
    <property type="match status" value="1"/>
</dbReference>
<dbReference type="GO" id="GO:0008483">
    <property type="term" value="F:transaminase activity"/>
    <property type="evidence" value="ECO:0007669"/>
    <property type="project" value="UniProtKB-KW"/>
</dbReference>
<evidence type="ECO:0000313" key="6">
    <source>
        <dbReference type="Proteomes" id="UP000002420"/>
    </source>
</evidence>
<name>B3E8V4_TRIL1</name>
<dbReference type="CDD" id="cd00616">
    <property type="entry name" value="AHBA_syn"/>
    <property type="match status" value="1"/>
</dbReference>
<dbReference type="GO" id="GO:0000271">
    <property type="term" value="P:polysaccharide biosynthetic process"/>
    <property type="evidence" value="ECO:0007669"/>
    <property type="project" value="TreeGrafter"/>
</dbReference>
<protein>
    <submittedName>
        <fullName evidence="5">DegT/DnrJ/EryC1/StrS aminotransferase</fullName>
    </submittedName>
</protein>
<sequence>MRGDKHLLLDVNVIVDTWLGLGSEEITEKILDLSRADQVKLWLSASSIPTIEYVAKRSFKQRGVPPDEVQTLVSGLMTDLFQCVDILTNYGFDQKGIYSSAKDFEDAQIAASIRSLHGASVCIVSEDEEFDALGEVPVFNPAQALAWITSSDTAKGSIPFIDLAAQQHRILPNIEKNIATVLRHGQYIMGPEIKQLEEKLATYTGAQHCITVASGTEALLISLMALGIGPGVEVITPPFTFVATAEVIVLLGATPVFVDVEPDTCNIDPSKIKAAITDKTKAIIPVSLYGQPADMDEINAVAAKHGLPVIEDACQSFGATYKGRKSCNVSTVGCTSFFPSKPLGCYGDGGAIFTSDDALAQACREIRVHGQSKRYVHTRIGVGGRFDTIQAAVLLAKLEQFEWEIKQRIKIGAQYNQLMDQHGIQRVQQRPDRTGVFAQYTVLVDNRDELQKRLTEGVSSSSFTLPPSPLSIPTAVHYPIPLNEQPAYKTLCKGAETPVAAALAQRVISLPMHAYLATDQQIAISTTVAGAGVIK</sequence>
<gene>
    <name evidence="5" type="ordered locus">Glov_1506</name>
</gene>
<dbReference type="EMBL" id="CP001089">
    <property type="protein sequence ID" value="ACD95222.1"/>
    <property type="molecule type" value="Genomic_DNA"/>
</dbReference>
<evidence type="ECO:0000256" key="3">
    <source>
        <dbReference type="RuleBase" id="RU004508"/>
    </source>
</evidence>
<dbReference type="InterPro" id="IPR015421">
    <property type="entry name" value="PyrdxlP-dep_Trfase_major"/>
</dbReference>
<keyword evidence="5" id="KW-0032">Aminotransferase</keyword>
<dbReference type="InterPro" id="IPR000653">
    <property type="entry name" value="DegT/StrS_aminotransferase"/>
</dbReference>
<dbReference type="InterPro" id="IPR015422">
    <property type="entry name" value="PyrdxlP-dep_Trfase_small"/>
</dbReference>
<dbReference type="SUPFAM" id="SSF88723">
    <property type="entry name" value="PIN domain-like"/>
    <property type="match status" value="1"/>
</dbReference>
<evidence type="ECO:0000313" key="5">
    <source>
        <dbReference type="EMBL" id="ACD95222.1"/>
    </source>
</evidence>
<dbReference type="PANTHER" id="PTHR30244">
    <property type="entry name" value="TRANSAMINASE"/>
    <property type="match status" value="1"/>
</dbReference>
<reference evidence="5 6" key="1">
    <citation type="submission" date="2008-05" db="EMBL/GenBank/DDBJ databases">
        <title>Complete sequence of chromosome of Geobacter lovleyi SZ.</title>
        <authorList>
            <consortium name="US DOE Joint Genome Institute"/>
            <person name="Lucas S."/>
            <person name="Copeland A."/>
            <person name="Lapidus A."/>
            <person name="Glavina del Rio T."/>
            <person name="Dalin E."/>
            <person name="Tice H."/>
            <person name="Bruce D."/>
            <person name="Goodwin L."/>
            <person name="Pitluck S."/>
            <person name="Chertkov O."/>
            <person name="Meincke L."/>
            <person name="Brettin T."/>
            <person name="Detter J.C."/>
            <person name="Han C."/>
            <person name="Tapia R."/>
            <person name="Kuske C.R."/>
            <person name="Schmutz J."/>
            <person name="Larimer F."/>
            <person name="Land M."/>
            <person name="Hauser L."/>
            <person name="Kyrpides N."/>
            <person name="Mikhailova N."/>
            <person name="Sung Y."/>
            <person name="Fletcher K.E."/>
            <person name="Ritalahti K.M."/>
            <person name="Loeffler F.E."/>
            <person name="Richardson P."/>
        </authorList>
    </citation>
    <scope>NUCLEOTIDE SEQUENCE [LARGE SCALE GENOMIC DNA]</scope>
    <source>
        <strain evidence="6">ATCC BAA-1151 / DSM 17278 / SZ</strain>
    </source>
</reference>
<dbReference type="SUPFAM" id="SSF53383">
    <property type="entry name" value="PLP-dependent transferases"/>
    <property type="match status" value="1"/>
</dbReference>
<dbReference type="InterPro" id="IPR015424">
    <property type="entry name" value="PyrdxlP-dep_Trfase"/>
</dbReference>
<evidence type="ECO:0000259" key="4">
    <source>
        <dbReference type="Pfam" id="PF13470"/>
    </source>
</evidence>
<dbReference type="eggNOG" id="COG0399">
    <property type="taxonomic scope" value="Bacteria"/>
</dbReference>
<evidence type="ECO:0000256" key="1">
    <source>
        <dbReference type="ARBA" id="ARBA00022898"/>
    </source>
</evidence>
<accession>B3E8V4</accession>
<dbReference type="FunFam" id="3.40.640.10:FF:000089">
    <property type="entry name" value="Aminotransferase, DegT/DnrJ/EryC1/StrS family"/>
    <property type="match status" value="1"/>
</dbReference>
<keyword evidence="1 3" id="KW-0663">Pyridoxal phosphate</keyword>